<accession>A0A5K1K7G9</accession>
<gene>
    <name evidence="1" type="primary">I1REJ1</name>
</gene>
<name>A0A5K1K7G9_9APHY</name>
<proteinExistence type="predicted"/>
<organism evidence="1">
    <name type="scientific">Ganoderma boninense</name>
    <dbReference type="NCBI Taxonomy" id="34458"/>
    <lineage>
        <taxon>Eukaryota</taxon>
        <taxon>Fungi</taxon>
        <taxon>Dikarya</taxon>
        <taxon>Basidiomycota</taxon>
        <taxon>Agaricomycotina</taxon>
        <taxon>Agaricomycetes</taxon>
        <taxon>Polyporales</taxon>
        <taxon>Polyporaceae</taxon>
        <taxon>Ganoderma</taxon>
    </lineage>
</organism>
<dbReference type="EMBL" id="LR729798">
    <property type="protein sequence ID" value="VWP01942.1"/>
    <property type="molecule type" value="Genomic_DNA"/>
</dbReference>
<reference evidence="1" key="1">
    <citation type="submission" date="2019-10" db="EMBL/GenBank/DDBJ databases">
        <authorList>
            <person name="Nor Muhammad N."/>
        </authorList>
    </citation>
    <scope>NUCLEOTIDE SEQUENCE</scope>
</reference>
<sequence>MDEIMLPDHLLLRVAEPESKDGHRRRLLVNWPAYKFGIETMLQAYGLEGHLTGGPSESSATREQWKAEEEVCTAIIGCNVKDFAEIFGDLRPAKLVCQIWQWLSRLDKEEAPDGMDPKWK</sequence>
<protein>
    <submittedName>
        <fullName evidence="1">N/A</fullName>
    </submittedName>
</protein>
<evidence type="ECO:0000313" key="1">
    <source>
        <dbReference type="EMBL" id="VWP01942.1"/>
    </source>
</evidence>
<dbReference type="AlphaFoldDB" id="A0A5K1K7G9"/>